<feature type="region of interest" description="Disordered" evidence="1">
    <location>
        <begin position="280"/>
        <end position="301"/>
    </location>
</feature>
<dbReference type="Proteomes" id="UP000218334">
    <property type="component" value="Unassembled WGS sequence"/>
</dbReference>
<evidence type="ECO:0000256" key="1">
    <source>
        <dbReference type="SAM" id="MobiDB-lite"/>
    </source>
</evidence>
<name>A0A2H3BLN7_9AGAR</name>
<sequence>MVVGTMQSDGGFVASQDPLTTIDRAKYYDLQKNGDIFVCDLFQESSVQPTAPTTVITNTAVVKMDRQQPDTTMIKPKSNAPDLQSKEFIDLIKDAMGFGTEPDDQEVVDAKAMLAIDALKKQILIERCWESLHQNGWKSGDIKSVDMYKVPSCPEVPETLDYMPFAGSQFDIIEVIYKKVFRILKMTANIYKSLFGDKVCRNNPNIIGEWFNNPDRSDFQQYAEMALGTFSTTIQNVKRSSDDEGCSCKKGKHWVQSSPESSSALSRSQLPVEVHKKMKMKKDDEHMASSSTKMPCDNTKIFHDSSKDGDINYLKMHDIKMHKSNSAYELDGNQLGEQ</sequence>
<protein>
    <submittedName>
        <fullName evidence="2">Uncharacterized protein</fullName>
    </submittedName>
</protein>
<evidence type="ECO:0000313" key="2">
    <source>
        <dbReference type="EMBL" id="PBK64783.1"/>
    </source>
</evidence>
<gene>
    <name evidence="2" type="ORF">ARMSODRAFT_978751</name>
</gene>
<accession>A0A2H3BLN7</accession>
<organism evidence="2 3">
    <name type="scientific">Armillaria solidipes</name>
    <dbReference type="NCBI Taxonomy" id="1076256"/>
    <lineage>
        <taxon>Eukaryota</taxon>
        <taxon>Fungi</taxon>
        <taxon>Dikarya</taxon>
        <taxon>Basidiomycota</taxon>
        <taxon>Agaricomycotina</taxon>
        <taxon>Agaricomycetes</taxon>
        <taxon>Agaricomycetidae</taxon>
        <taxon>Agaricales</taxon>
        <taxon>Marasmiineae</taxon>
        <taxon>Physalacriaceae</taxon>
        <taxon>Armillaria</taxon>
    </lineage>
</organism>
<reference evidence="3" key="1">
    <citation type="journal article" date="2017" name="Nat. Ecol. Evol.">
        <title>Genome expansion and lineage-specific genetic innovations in the forest pathogenic fungi Armillaria.</title>
        <authorList>
            <person name="Sipos G."/>
            <person name="Prasanna A.N."/>
            <person name="Walter M.C."/>
            <person name="O'Connor E."/>
            <person name="Balint B."/>
            <person name="Krizsan K."/>
            <person name="Kiss B."/>
            <person name="Hess J."/>
            <person name="Varga T."/>
            <person name="Slot J."/>
            <person name="Riley R."/>
            <person name="Boka B."/>
            <person name="Rigling D."/>
            <person name="Barry K."/>
            <person name="Lee J."/>
            <person name="Mihaltcheva S."/>
            <person name="LaButti K."/>
            <person name="Lipzen A."/>
            <person name="Waldron R."/>
            <person name="Moloney N.M."/>
            <person name="Sperisen C."/>
            <person name="Kredics L."/>
            <person name="Vagvoelgyi C."/>
            <person name="Patrignani A."/>
            <person name="Fitzpatrick D."/>
            <person name="Nagy I."/>
            <person name="Doyle S."/>
            <person name="Anderson J.B."/>
            <person name="Grigoriev I.V."/>
            <person name="Gueldener U."/>
            <person name="Muensterkoetter M."/>
            <person name="Nagy L.G."/>
        </authorList>
    </citation>
    <scope>NUCLEOTIDE SEQUENCE [LARGE SCALE GENOMIC DNA]</scope>
    <source>
        <strain evidence="3">28-4</strain>
    </source>
</reference>
<dbReference type="EMBL" id="KZ293449">
    <property type="protein sequence ID" value="PBK64783.1"/>
    <property type="molecule type" value="Genomic_DNA"/>
</dbReference>
<dbReference type="AlphaFoldDB" id="A0A2H3BLN7"/>
<keyword evidence="3" id="KW-1185">Reference proteome</keyword>
<proteinExistence type="predicted"/>
<evidence type="ECO:0000313" key="3">
    <source>
        <dbReference type="Proteomes" id="UP000218334"/>
    </source>
</evidence>